<accession>A0A2N6NBI3</accession>
<gene>
    <name evidence="1" type="ORF">BM221_009472</name>
</gene>
<evidence type="ECO:0000313" key="2">
    <source>
        <dbReference type="Proteomes" id="UP000235728"/>
    </source>
</evidence>
<dbReference type="EMBL" id="MRVG01000012">
    <property type="protein sequence ID" value="PMB64632.1"/>
    <property type="molecule type" value="Genomic_DNA"/>
</dbReference>
<name>A0A2N6NBI3_BEABA</name>
<dbReference type="AlphaFoldDB" id="A0A2N6NBI3"/>
<dbReference type="OMA" id="MHASYGQ"/>
<reference evidence="1 2" key="1">
    <citation type="journal article" date="2016" name="Appl. Microbiol. Biotechnol.">
        <title>Characterization of T-DNA insertion mutants with decreased virulence in the entomopathogenic fungus Beauveria bassiana JEF-007.</title>
        <authorList>
            <person name="Kim S."/>
            <person name="Lee S.J."/>
            <person name="Nai Y.S."/>
            <person name="Yu J.S."/>
            <person name="Lee M.R."/>
            <person name="Yang Y.T."/>
            <person name="Kim J.S."/>
        </authorList>
    </citation>
    <scope>NUCLEOTIDE SEQUENCE [LARGE SCALE GENOMIC DNA]</scope>
    <source>
        <strain evidence="1 2">JEF-007</strain>
    </source>
</reference>
<evidence type="ECO:0000313" key="1">
    <source>
        <dbReference type="EMBL" id="PMB64632.1"/>
    </source>
</evidence>
<organism evidence="1 2">
    <name type="scientific">Beauveria bassiana</name>
    <name type="common">White muscardine disease fungus</name>
    <name type="synonym">Tritirachium shiotae</name>
    <dbReference type="NCBI Taxonomy" id="176275"/>
    <lineage>
        <taxon>Eukaryota</taxon>
        <taxon>Fungi</taxon>
        <taxon>Dikarya</taxon>
        <taxon>Ascomycota</taxon>
        <taxon>Pezizomycotina</taxon>
        <taxon>Sordariomycetes</taxon>
        <taxon>Hypocreomycetidae</taxon>
        <taxon>Hypocreales</taxon>
        <taxon>Cordycipitaceae</taxon>
        <taxon>Beauveria</taxon>
    </lineage>
</organism>
<sequence>MPLLEEEEKLLQWLDSQVAQGNLARYSAATLGSWRPDFLVEDDKGYENFRLTEINARFCFNGFMHASYGQTALDSMGMQRSGLVGAADGAEV</sequence>
<dbReference type="Proteomes" id="UP000235728">
    <property type="component" value="Unassembled WGS sequence"/>
</dbReference>
<proteinExistence type="predicted"/>
<protein>
    <submittedName>
        <fullName evidence="1">Uncharacterized protein</fullName>
    </submittedName>
</protein>
<comment type="caution">
    <text evidence="1">The sequence shown here is derived from an EMBL/GenBank/DDBJ whole genome shotgun (WGS) entry which is preliminary data.</text>
</comment>